<dbReference type="RefSeq" id="WP_096863026.1">
    <property type="nucleotide sequence ID" value="NZ_CP023668.1"/>
</dbReference>
<sequence length="221" mass="25436">MIANSAAGLIFFISGDLVYNLALLDDIKTKKSDAKAKARFQDAIDVPIDSHEELILNSIKYGFNIISSEKHEYLDWEFIKFLNSIVERDVVNLSEDNGRYFIAVKWGKNDISPLEEKEVKTKIDNLNKIKDPKIRAIEFLLYSLTSKLFGEGNKRMSFLVTNSVLISNNIGILSVQKKNIKKFNTALKKYSNDKNEINKNKLWEILDRSIITAEHSDYYVY</sequence>
<reference evidence="1 2" key="1">
    <citation type="submission" date="2017-09" db="EMBL/GenBank/DDBJ databases">
        <title>SPAdes assembly of the Mesoplasma lactucae genome.</title>
        <authorList>
            <person name="Knight T.F."/>
            <person name="Rubinstein R."/>
            <person name="Citino T."/>
        </authorList>
    </citation>
    <scope>NUCLEOTIDE SEQUENCE [LARGE SCALE GENOMIC DNA]</scope>
    <source>
        <strain evidence="1 2">831-C4</strain>
    </source>
</reference>
<evidence type="ECO:0000313" key="1">
    <source>
        <dbReference type="EMBL" id="ATG97738.1"/>
    </source>
</evidence>
<dbReference type="OrthoDB" id="9813719at2"/>
<dbReference type="InterPro" id="IPR036597">
    <property type="entry name" value="Fido-like_dom_sf"/>
</dbReference>
<dbReference type="KEGG" id="mlac:CP520_03310"/>
<gene>
    <name evidence="1" type="ORF">CP520_03310</name>
</gene>
<evidence type="ECO:0000313" key="2">
    <source>
        <dbReference type="Proteomes" id="UP000232227"/>
    </source>
</evidence>
<dbReference type="Gene3D" id="1.10.3290.10">
    <property type="entry name" value="Fido-like domain"/>
    <property type="match status" value="1"/>
</dbReference>
<accession>A0A291ISN7</accession>
<name>A0A291ISN7_9MOLU</name>
<organism evidence="1 2">
    <name type="scientific">Mesoplasma lactucae ATCC 49193</name>
    <dbReference type="NCBI Taxonomy" id="81460"/>
    <lineage>
        <taxon>Bacteria</taxon>
        <taxon>Bacillati</taxon>
        <taxon>Mycoplasmatota</taxon>
        <taxon>Mollicutes</taxon>
        <taxon>Entomoplasmatales</taxon>
        <taxon>Entomoplasmataceae</taxon>
        <taxon>Mesoplasma</taxon>
    </lineage>
</organism>
<keyword evidence="2" id="KW-1185">Reference proteome</keyword>
<dbReference type="EMBL" id="CP023668">
    <property type="protein sequence ID" value="ATG97738.1"/>
    <property type="molecule type" value="Genomic_DNA"/>
</dbReference>
<dbReference type="AlphaFoldDB" id="A0A291ISN7"/>
<dbReference type="SUPFAM" id="SSF140931">
    <property type="entry name" value="Fic-like"/>
    <property type="match status" value="1"/>
</dbReference>
<dbReference type="Proteomes" id="UP000232227">
    <property type="component" value="Chromosome"/>
</dbReference>
<protein>
    <submittedName>
        <fullName evidence="1">Uncharacterized protein</fullName>
    </submittedName>
</protein>
<proteinExistence type="predicted"/>